<protein>
    <submittedName>
        <fullName evidence="2">Uncharacterized protein</fullName>
    </submittedName>
</protein>
<proteinExistence type="predicted"/>
<accession>A0ABY4V659</accession>
<evidence type="ECO:0000256" key="1">
    <source>
        <dbReference type="SAM" id="MobiDB-lite"/>
    </source>
</evidence>
<dbReference type="RefSeq" id="WP_006124549.1">
    <property type="nucleotide sequence ID" value="NZ_CP098609.1"/>
</dbReference>
<evidence type="ECO:0000313" key="2">
    <source>
        <dbReference type="EMBL" id="USC49716.1"/>
    </source>
</evidence>
<feature type="region of interest" description="Disordered" evidence="1">
    <location>
        <begin position="1"/>
        <end position="20"/>
    </location>
</feature>
<name>A0ABY4V659_STRFL</name>
<gene>
    <name evidence="2" type="ORF">K7395_24835</name>
</gene>
<evidence type="ECO:0000313" key="3">
    <source>
        <dbReference type="Proteomes" id="UP001056079"/>
    </source>
</evidence>
<keyword evidence="3" id="KW-1185">Reference proteome</keyword>
<dbReference type="Proteomes" id="UP001056079">
    <property type="component" value="Chromosome"/>
</dbReference>
<reference evidence="2" key="1">
    <citation type="submission" date="2021-08" db="EMBL/GenBank/DDBJ databases">
        <title>DNA methylation of m4C regulates biosynthesis of daptomycin in Streptomyces roseosporus L30.</title>
        <authorList>
            <person name="Fang J.-L."/>
        </authorList>
    </citation>
    <scope>NUCLEOTIDE SEQUENCE</scope>
    <source>
        <strain evidence="2">L30</strain>
    </source>
</reference>
<sequence>MLDRIRGHRPSPSAPRDPEADAVLRQILATPSLAAQMLTAAADHLDKHKPTDELSVAGWARAFALADARVLTGYPQAVAQHAGRRAMRALRSDMWDSARTRGEWALCLRDIARSV</sequence>
<organism evidence="2 3">
    <name type="scientific">Streptomyces filamentosus</name>
    <name type="common">Streptomyces roseosporus</name>
    <dbReference type="NCBI Taxonomy" id="67294"/>
    <lineage>
        <taxon>Bacteria</taxon>
        <taxon>Bacillati</taxon>
        <taxon>Actinomycetota</taxon>
        <taxon>Actinomycetes</taxon>
        <taxon>Kitasatosporales</taxon>
        <taxon>Streptomycetaceae</taxon>
        <taxon>Streptomyces</taxon>
    </lineage>
</organism>
<dbReference type="EMBL" id="CP098609">
    <property type="protein sequence ID" value="USC49716.1"/>
    <property type="molecule type" value="Genomic_DNA"/>
</dbReference>